<sequence>MYDRPASLAAPQGRRVIPEQVHAAAFLAYTLAAAMFGFAVAGSVFTFAEPTGRTFDGTPCYGTTNGVCQKDPSAAPAGMVLALLLLALFTAAAGLAVHFGIQRARPVLVLVAALGGIGGLLLLNAPGAGTKVAAFISAGACVAMARLPYGAAGARYFGGLTPTRAEALTAPDRARPSTAPGSVWLAAAFFTVLTAISLFGALVGLALAPAVFPLAAADAGLMGAVAVGLVRGRSWARAYAITALVLALAGGVAVLVQLGDIASPRHEPFASKPPSVAGGVVLTLVLMTVDALVLWSLASERRAVDFFARGV</sequence>
<proteinExistence type="predicted"/>
<name>A0A372JBM4_9ACTN</name>
<dbReference type="RefSeq" id="WP_117360986.1">
    <property type="nucleotide sequence ID" value="NZ_QURH01000975.1"/>
</dbReference>
<feature type="transmembrane region" description="Helical" evidence="1">
    <location>
        <begin position="21"/>
        <end position="48"/>
    </location>
</feature>
<feature type="transmembrane region" description="Helical" evidence="1">
    <location>
        <begin position="183"/>
        <end position="205"/>
    </location>
</feature>
<feature type="transmembrane region" description="Helical" evidence="1">
    <location>
        <begin position="276"/>
        <end position="297"/>
    </location>
</feature>
<keyword evidence="3" id="KW-1185">Reference proteome</keyword>
<keyword evidence="1" id="KW-0812">Transmembrane</keyword>
<feature type="transmembrane region" description="Helical" evidence="1">
    <location>
        <begin position="132"/>
        <end position="149"/>
    </location>
</feature>
<dbReference type="Proteomes" id="UP000261811">
    <property type="component" value="Unassembled WGS sequence"/>
</dbReference>
<accession>A0A372JBM4</accession>
<evidence type="ECO:0000313" key="3">
    <source>
        <dbReference type="Proteomes" id="UP000261811"/>
    </source>
</evidence>
<keyword evidence="1" id="KW-0472">Membrane</keyword>
<organism evidence="2 3">
    <name type="scientific">Actinomadura logoneensis</name>
    <dbReference type="NCBI Taxonomy" id="2293572"/>
    <lineage>
        <taxon>Bacteria</taxon>
        <taxon>Bacillati</taxon>
        <taxon>Actinomycetota</taxon>
        <taxon>Actinomycetes</taxon>
        <taxon>Streptosporangiales</taxon>
        <taxon>Thermomonosporaceae</taxon>
        <taxon>Actinomadura</taxon>
    </lineage>
</organism>
<feature type="transmembrane region" description="Helical" evidence="1">
    <location>
        <begin position="79"/>
        <end position="100"/>
    </location>
</feature>
<keyword evidence="1" id="KW-1133">Transmembrane helix</keyword>
<evidence type="ECO:0000313" key="2">
    <source>
        <dbReference type="EMBL" id="RFU37393.1"/>
    </source>
</evidence>
<dbReference type="EMBL" id="QURH01000975">
    <property type="protein sequence ID" value="RFU37393.1"/>
    <property type="molecule type" value="Genomic_DNA"/>
</dbReference>
<protein>
    <submittedName>
        <fullName evidence="2">Uncharacterized protein</fullName>
    </submittedName>
</protein>
<feature type="transmembrane region" description="Helical" evidence="1">
    <location>
        <begin position="237"/>
        <end position="256"/>
    </location>
</feature>
<dbReference type="OrthoDB" id="3471980at2"/>
<evidence type="ECO:0000256" key="1">
    <source>
        <dbReference type="SAM" id="Phobius"/>
    </source>
</evidence>
<feature type="transmembrane region" description="Helical" evidence="1">
    <location>
        <begin position="211"/>
        <end position="230"/>
    </location>
</feature>
<gene>
    <name evidence="2" type="ORF">DZF91_33115</name>
</gene>
<feature type="transmembrane region" description="Helical" evidence="1">
    <location>
        <begin position="107"/>
        <end position="126"/>
    </location>
</feature>
<dbReference type="AlphaFoldDB" id="A0A372JBM4"/>
<reference evidence="2 3" key="1">
    <citation type="submission" date="2018-08" db="EMBL/GenBank/DDBJ databases">
        <title>Actinomadura jelena sp. nov., a novel Actinomycete isolated from soil in Chad.</title>
        <authorList>
            <person name="Shi L."/>
        </authorList>
    </citation>
    <scope>NUCLEOTIDE SEQUENCE [LARGE SCALE GENOMIC DNA]</scope>
    <source>
        <strain evidence="2 3">NEAU-G17</strain>
    </source>
</reference>
<comment type="caution">
    <text evidence="2">The sequence shown here is derived from an EMBL/GenBank/DDBJ whole genome shotgun (WGS) entry which is preliminary data.</text>
</comment>